<dbReference type="Proteomes" id="UP000199603">
    <property type="component" value="Unassembled WGS sequence"/>
</dbReference>
<dbReference type="SMART" id="SM00382">
    <property type="entry name" value="AAA"/>
    <property type="match status" value="1"/>
</dbReference>
<feature type="domain" description="ABC transporter" evidence="4">
    <location>
        <begin position="13"/>
        <end position="241"/>
    </location>
</feature>
<keyword evidence="3 5" id="KW-0067">ATP-binding</keyword>
<dbReference type="InterPro" id="IPR027417">
    <property type="entry name" value="P-loop_NTPase"/>
</dbReference>
<proteinExistence type="predicted"/>
<reference evidence="5 6" key="1">
    <citation type="submission" date="2016-10" db="EMBL/GenBank/DDBJ databases">
        <authorList>
            <person name="de Groot N.N."/>
        </authorList>
    </citation>
    <scope>NUCLEOTIDE SEQUENCE [LARGE SCALE GENOMIC DNA]</scope>
    <source>
        <strain evidence="5 6">DSM 16957</strain>
    </source>
</reference>
<evidence type="ECO:0000256" key="3">
    <source>
        <dbReference type="ARBA" id="ARBA00022840"/>
    </source>
</evidence>
<dbReference type="STRING" id="265719.SAMN04488509_10255"/>
<dbReference type="InterPro" id="IPR003439">
    <property type="entry name" value="ABC_transporter-like_ATP-bd"/>
</dbReference>
<dbReference type="EMBL" id="FNAG01000002">
    <property type="protein sequence ID" value="SDD33708.1"/>
    <property type="molecule type" value="Genomic_DNA"/>
</dbReference>
<name>A0A1G6TX73_9GAMM</name>
<evidence type="ECO:0000313" key="6">
    <source>
        <dbReference type="Proteomes" id="UP000199603"/>
    </source>
</evidence>
<dbReference type="GO" id="GO:0005524">
    <property type="term" value="F:ATP binding"/>
    <property type="evidence" value="ECO:0007669"/>
    <property type="project" value="UniProtKB-KW"/>
</dbReference>
<dbReference type="AlphaFoldDB" id="A0A1G6TX73"/>
<sequence length="249" mass="26199">MACTETGLSTHALDIRDLHLALGGRPVLQGIDLKLPPGEFLALAGPNGSGKSSLLRCIAGLLPAQRGTILICSHAIAADTAAARAKFGMAVDPAALPGLLTGRECLQLFARTRGLGKVPAATLALAEALRYSPYLDRPVEEYSLGTRQKLAVLLGLIGEPPLLLLDEPLNGLDPPSAWALKRHLADLAARGTAIVLATHAIELAERHVHRAVLLVDGRMRLDLDRAALALLRADPERSLEAELVAAMGA</sequence>
<dbReference type="Gene3D" id="3.40.50.300">
    <property type="entry name" value="P-loop containing nucleotide triphosphate hydrolases"/>
    <property type="match status" value="1"/>
</dbReference>
<evidence type="ECO:0000256" key="1">
    <source>
        <dbReference type="ARBA" id="ARBA00022448"/>
    </source>
</evidence>
<dbReference type="PANTHER" id="PTHR42939:SF1">
    <property type="entry name" value="ABC TRANSPORTER ATP-BINDING PROTEIN ALBC-RELATED"/>
    <property type="match status" value="1"/>
</dbReference>
<evidence type="ECO:0000259" key="4">
    <source>
        <dbReference type="PROSITE" id="PS50893"/>
    </source>
</evidence>
<dbReference type="SUPFAM" id="SSF52540">
    <property type="entry name" value="P-loop containing nucleoside triphosphate hydrolases"/>
    <property type="match status" value="1"/>
</dbReference>
<keyword evidence="6" id="KW-1185">Reference proteome</keyword>
<dbReference type="Pfam" id="PF00005">
    <property type="entry name" value="ABC_tran"/>
    <property type="match status" value="1"/>
</dbReference>
<gene>
    <name evidence="5" type="ORF">SAMN04488509_10255</name>
</gene>
<dbReference type="InterPro" id="IPR051782">
    <property type="entry name" value="ABC_Transporter_VariousFunc"/>
</dbReference>
<evidence type="ECO:0000313" key="5">
    <source>
        <dbReference type="EMBL" id="SDD33708.1"/>
    </source>
</evidence>
<keyword evidence="2" id="KW-0547">Nucleotide-binding</keyword>
<accession>A0A1G6TX73</accession>
<dbReference type="InterPro" id="IPR003593">
    <property type="entry name" value="AAA+_ATPase"/>
</dbReference>
<dbReference type="PROSITE" id="PS50893">
    <property type="entry name" value="ABC_TRANSPORTER_2"/>
    <property type="match status" value="1"/>
</dbReference>
<keyword evidence="1" id="KW-0813">Transport</keyword>
<evidence type="ECO:0000256" key="2">
    <source>
        <dbReference type="ARBA" id="ARBA00022741"/>
    </source>
</evidence>
<dbReference type="GO" id="GO:0016887">
    <property type="term" value="F:ATP hydrolysis activity"/>
    <property type="evidence" value="ECO:0007669"/>
    <property type="project" value="InterPro"/>
</dbReference>
<dbReference type="PANTHER" id="PTHR42939">
    <property type="entry name" value="ABC TRANSPORTER ATP-BINDING PROTEIN ALBC-RELATED"/>
    <property type="match status" value="1"/>
</dbReference>
<organism evidence="5 6">
    <name type="scientific">Aquimonas voraii</name>
    <dbReference type="NCBI Taxonomy" id="265719"/>
    <lineage>
        <taxon>Bacteria</taxon>
        <taxon>Pseudomonadati</taxon>
        <taxon>Pseudomonadota</taxon>
        <taxon>Gammaproteobacteria</taxon>
        <taxon>Lysobacterales</taxon>
        <taxon>Lysobacteraceae</taxon>
        <taxon>Aquimonas</taxon>
    </lineage>
</organism>
<protein>
    <submittedName>
        <fullName evidence="5">ABC-2 type transport system ATP-binding protein</fullName>
    </submittedName>
</protein>